<keyword evidence="3" id="KW-1185">Reference proteome</keyword>
<dbReference type="EMBL" id="CP031385">
    <property type="protein sequence ID" value="QPG94717.1"/>
    <property type="molecule type" value="Genomic_DNA"/>
</dbReference>
<protein>
    <submittedName>
        <fullName evidence="2">Uncharacterized protein</fullName>
    </submittedName>
</protein>
<evidence type="ECO:0000313" key="2">
    <source>
        <dbReference type="EMBL" id="QPG94717.1"/>
    </source>
</evidence>
<proteinExistence type="predicted"/>
<dbReference type="Proteomes" id="UP000594364">
    <property type="component" value="Chromosome 1"/>
</dbReference>
<sequence>MVRDKVEMNRQDREKKNKSIWNNVEEWKKNGEKGQNLVDDLELANPDYASLHDIARHAIHVYETMGVSVLTVECVQQHPKEFYDYRNSDYHDHDHDDGSKNAEKGGRSSKKTATTS</sequence>
<evidence type="ECO:0000256" key="1">
    <source>
        <dbReference type="SAM" id="MobiDB-lite"/>
    </source>
</evidence>
<evidence type="ECO:0000313" key="3">
    <source>
        <dbReference type="Proteomes" id="UP000594364"/>
    </source>
</evidence>
<accession>A0A7S9KLV6</accession>
<dbReference type="AlphaFoldDB" id="A0A7S9KLV6"/>
<dbReference type="OrthoDB" id="5207033at2759"/>
<reference evidence="2 3" key="1">
    <citation type="journal article" date="2018" name="PLoS Genet.">
        <title>Repeat elements organise 3D genome structure and mediate transcription in the filamentous fungus Epichloe festucae.</title>
        <authorList>
            <person name="Winter D.J."/>
            <person name="Ganley A.R.D."/>
            <person name="Young C.A."/>
            <person name="Liachko I."/>
            <person name="Schardl C.L."/>
            <person name="Dupont P.Y."/>
            <person name="Berry D."/>
            <person name="Ram A."/>
            <person name="Scott B."/>
            <person name="Cox M.P."/>
        </authorList>
    </citation>
    <scope>NUCLEOTIDE SEQUENCE [LARGE SCALE GENOMIC DNA]</scope>
    <source>
        <strain evidence="2 3">Fl1</strain>
    </source>
</reference>
<name>A0A7S9KLV6_EPIFF</name>
<feature type="compositionally biased region" description="Basic and acidic residues" evidence="1">
    <location>
        <begin position="85"/>
        <end position="106"/>
    </location>
</feature>
<feature type="region of interest" description="Disordered" evidence="1">
    <location>
        <begin position="85"/>
        <end position="116"/>
    </location>
</feature>
<gene>
    <name evidence="2" type="ORF">C2857_006806</name>
</gene>
<organism evidence="2 3">
    <name type="scientific">Epichloe festucae (strain Fl1)</name>
    <dbReference type="NCBI Taxonomy" id="877507"/>
    <lineage>
        <taxon>Eukaryota</taxon>
        <taxon>Fungi</taxon>
        <taxon>Dikarya</taxon>
        <taxon>Ascomycota</taxon>
        <taxon>Pezizomycotina</taxon>
        <taxon>Sordariomycetes</taxon>
        <taxon>Hypocreomycetidae</taxon>
        <taxon>Hypocreales</taxon>
        <taxon>Clavicipitaceae</taxon>
        <taxon>Epichloe</taxon>
    </lineage>
</organism>